<dbReference type="CDD" id="cd03499">
    <property type="entry name" value="SQR_TypeC_SdhC"/>
    <property type="match status" value="1"/>
</dbReference>
<sequence>MADTQVEPALRERPMSPHLQIYTPLMSMVMSIVHRMTGVALFFGTILLAWWLAAAAIGPDAYASFMALADSTIGRLVLFGYTWALIHHMLGGLRHFIWDTGRGFALGMVDLMAWGTLIVSVSLTLVIWFATFRMMGAM</sequence>
<evidence type="ECO:0000313" key="15">
    <source>
        <dbReference type="Proteomes" id="UP000032160"/>
    </source>
</evidence>
<feature type="transmembrane region" description="Helical" evidence="13">
    <location>
        <begin position="111"/>
        <end position="132"/>
    </location>
</feature>
<evidence type="ECO:0000256" key="6">
    <source>
        <dbReference type="ARBA" id="ARBA00022692"/>
    </source>
</evidence>
<dbReference type="NCBIfam" id="TIGR02970">
    <property type="entry name" value="succ_dehyd_cytB"/>
    <property type="match status" value="1"/>
</dbReference>
<comment type="subunit">
    <text evidence="11">Part of an enzyme complex containing four subunits: a flavoprotein, an iron-sulfur protein, plus two membrane-anchoring proteins, SdhC and SdhD. The complex can form homotrimers.</text>
</comment>
<evidence type="ECO:0000256" key="3">
    <source>
        <dbReference type="ARBA" id="ARBA00007244"/>
    </source>
</evidence>
<keyword evidence="7 12" id="KW-0479">Metal-binding</keyword>
<feature type="binding site" description="axial binding residue" evidence="12">
    <location>
        <position position="88"/>
    </location>
    <ligand>
        <name>heme</name>
        <dbReference type="ChEBI" id="CHEBI:30413"/>
        <note>ligand shared with second transmembrane subunit</note>
    </ligand>
    <ligandPart>
        <name>Fe</name>
        <dbReference type="ChEBI" id="CHEBI:18248"/>
    </ligandPart>
</feature>
<dbReference type="PATRIC" id="fig|1458461.3.peg.1277"/>
<comment type="similarity">
    <text evidence="3">Belongs to the cytochrome b560 family.</text>
</comment>
<dbReference type="PROSITE" id="PS01001">
    <property type="entry name" value="SDH_CYT_2"/>
    <property type="match status" value="1"/>
</dbReference>
<evidence type="ECO:0000256" key="12">
    <source>
        <dbReference type="PIRSR" id="PIRSR000178-1"/>
    </source>
</evidence>
<dbReference type="PROSITE" id="PS01000">
    <property type="entry name" value="SDH_CYT_1"/>
    <property type="match status" value="1"/>
</dbReference>
<dbReference type="InterPro" id="IPR018495">
    <property type="entry name" value="Succ_DH_cyt_bsu_CS"/>
</dbReference>
<evidence type="ECO:0000256" key="13">
    <source>
        <dbReference type="SAM" id="Phobius"/>
    </source>
</evidence>
<dbReference type="KEGG" id="pect:BN1012_Phect1278"/>
<dbReference type="SUPFAM" id="SSF81343">
    <property type="entry name" value="Fumarate reductase respiratory complex transmembrane subunits"/>
    <property type="match status" value="1"/>
</dbReference>
<dbReference type="InterPro" id="IPR014314">
    <property type="entry name" value="Succ_DH_cytb556"/>
</dbReference>
<evidence type="ECO:0000256" key="5">
    <source>
        <dbReference type="ARBA" id="ARBA00022617"/>
    </source>
</evidence>
<accession>X5MCS4</accession>
<dbReference type="PIRSF" id="PIRSF000178">
    <property type="entry name" value="SDH_cyt_b560"/>
    <property type="match status" value="1"/>
</dbReference>
<evidence type="ECO:0000256" key="4">
    <source>
        <dbReference type="ARBA" id="ARBA00020076"/>
    </source>
</evidence>
<dbReference type="Gene3D" id="1.20.1300.10">
    <property type="entry name" value="Fumarate reductase/succinate dehydrogenase, transmembrane subunit"/>
    <property type="match status" value="1"/>
</dbReference>
<dbReference type="PANTHER" id="PTHR10978:SF5">
    <property type="entry name" value="SUCCINATE DEHYDROGENASE CYTOCHROME B560 SUBUNIT, MITOCHONDRIAL"/>
    <property type="match status" value="1"/>
</dbReference>
<comment type="subcellular location">
    <subcellularLocation>
        <location evidence="2">Membrane</location>
        <topology evidence="2">Multi-pass membrane protein</topology>
    </subcellularLocation>
</comment>
<dbReference type="OrthoDB" id="9799441at2"/>
<keyword evidence="8 13" id="KW-1133">Transmembrane helix</keyword>
<comment type="function">
    <text evidence="1">Membrane-anchoring subunit of succinate dehydrogenase (SDH).</text>
</comment>
<organism evidence="14 15">
    <name type="scientific">Candidatus Phaeomarinibacter ectocarpi</name>
    <dbReference type="NCBI Taxonomy" id="1458461"/>
    <lineage>
        <taxon>Bacteria</taxon>
        <taxon>Pseudomonadati</taxon>
        <taxon>Pseudomonadota</taxon>
        <taxon>Alphaproteobacteria</taxon>
        <taxon>Hyphomicrobiales</taxon>
        <taxon>Parvibaculaceae</taxon>
        <taxon>Candidatus Phaeomarinibacter</taxon>
    </lineage>
</organism>
<dbReference type="EMBL" id="HG966617">
    <property type="protein sequence ID" value="CDO59492.1"/>
    <property type="molecule type" value="Genomic_DNA"/>
</dbReference>
<dbReference type="PANTHER" id="PTHR10978">
    <property type="entry name" value="SUCCINATE DEHYDROGENASE CYTOCHROME B560 SUBUNIT"/>
    <property type="match status" value="1"/>
</dbReference>
<dbReference type="InterPro" id="IPR034804">
    <property type="entry name" value="SQR/QFR_C/D"/>
</dbReference>
<reference evidence="14 15" key="1">
    <citation type="journal article" date="2014" name="Front. Genet.">
        <title>Genome and metabolic network of "Candidatus Phaeomarinobacter ectocarpi" Ec32, a new candidate genus of Alphaproteobacteria frequently associated with brown algae.</title>
        <authorList>
            <person name="Dittami S.M."/>
            <person name="Barbeyron T."/>
            <person name="Boyen C."/>
            <person name="Cambefort J."/>
            <person name="Collet G."/>
            <person name="Delage L."/>
            <person name="Gobet A."/>
            <person name="Groisillier A."/>
            <person name="Leblanc C."/>
            <person name="Michel G."/>
            <person name="Scornet D."/>
            <person name="Siegel A."/>
            <person name="Tapia J.E."/>
            <person name="Tonon T."/>
        </authorList>
    </citation>
    <scope>NUCLEOTIDE SEQUENCE [LARGE SCALE GENOMIC DNA]</scope>
    <source>
        <strain evidence="14 15">Ec32</strain>
    </source>
</reference>
<feature type="transmembrane region" description="Helical" evidence="13">
    <location>
        <begin position="73"/>
        <end position="91"/>
    </location>
</feature>
<comment type="cofactor">
    <cofactor evidence="12">
        <name>heme</name>
        <dbReference type="ChEBI" id="CHEBI:30413"/>
    </cofactor>
    <text evidence="12">The heme is bound between the two transmembrane subunits.</text>
</comment>
<dbReference type="GO" id="GO:0016020">
    <property type="term" value="C:membrane"/>
    <property type="evidence" value="ECO:0007669"/>
    <property type="project" value="UniProtKB-SubCell"/>
</dbReference>
<keyword evidence="9 12" id="KW-0408">Iron</keyword>
<proteinExistence type="inferred from homology"/>
<protein>
    <recommendedName>
        <fullName evidence="4">Succinate dehydrogenase cytochrome b556 subunit</fullName>
    </recommendedName>
</protein>
<dbReference type="STRING" id="1458461.BN1012_Phect1278"/>
<name>X5MCS4_9HYPH</name>
<dbReference type="Proteomes" id="UP000032160">
    <property type="component" value="Chromosome I"/>
</dbReference>
<dbReference type="GO" id="GO:0009055">
    <property type="term" value="F:electron transfer activity"/>
    <property type="evidence" value="ECO:0007669"/>
    <property type="project" value="InterPro"/>
</dbReference>
<feature type="transmembrane region" description="Helical" evidence="13">
    <location>
        <begin position="32"/>
        <end position="53"/>
    </location>
</feature>
<evidence type="ECO:0000256" key="7">
    <source>
        <dbReference type="ARBA" id="ARBA00022723"/>
    </source>
</evidence>
<dbReference type="AlphaFoldDB" id="X5MCS4"/>
<evidence type="ECO:0000313" key="14">
    <source>
        <dbReference type="EMBL" id="CDO59492.1"/>
    </source>
</evidence>
<keyword evidence="6 13" id="KW-0812">Transmembrane</keyword>
<keyword evidence="10 13" id="KW-0472">Membrane</keyword>
<dbReference type="GO" id="GO:0006099">
    <property type="term" value="P:tricarboxylic acid cycle"/>
    <property type="evidence" value="ECO:0007669"/>
    <property type="project" value="InterPro"/>
</dbReference>
<keyword evidence="15" id="KW-1185">Reference proteome</keyword>
<dbReference type="RefSeq" id="WP_043950131.1">
    <property type="nucleotide sequence ID" value="NZ_HG966617.1"/>
</dbReference>
<dbReference type="InterPro" id="IPR000701">
    <property type="entry name" value="SuccDH_FuR_B_TM-su"/>
</dbReference>
<dbReference type="GO" id="GO:0046872">
    <property type="term" value="F:metal ion binding"/>
    <property type="evidence" value="ECO:0007669"/>
    <property type="project" value="UniProtKB-KW"/>
</dbReference>
<evidence type="ECO:0000256" key="1">
    <source>
        <dbReference type="ARBA" id="ARBA00004050"/>
    </source>
</evidence>
<evidence type="ECO:0000256" key="10">
    <source>
        <dbReference type="ARBA" id="ARBA00023136"/>
    </source>
</evidence>
<evidence type="ECO:0000256" key="2">
    <source>
        <dbReference type="ARBA" id="ARBA00004141"/>
    </source>
</evidence>
<evidence type="ECO:0000256" key="11">
    <source>
        <dbReference type="ARBA" id="ARBA00025912"/>
    </source>
</evidence>
<evidence type="ECO:0000256" key="8">
    <source>
        <dbReference type="ARBA" id="ARBA00022989"/>
    </source>
</evidence>
<keyword evidence="5 12" id="KW-0349">Heme</keyword>
<gene>
    <name evidence="14" type="ORF">BN1012_Phect1278</name>
</gene>
<evidence type="ECO:0000256" key="9">
    <source>
        <dbReference type="ARBA" id="ARBA00023004"/>
    </source>
</evidence>
<dbReference type="HOGENOM" id="CLU_094691_3_1_5"/>
<dbReference type="Pfam" id="PF01127">
    <property type="entry name" value="Sdh_cyt"/>
    <property type="match status" value="1"/>
</dbReference>